<evidence type="ECO:0000256" key="3">
    <source>
        <dbReference type="ARBA" id="ARBA00023015"/>
    </source>
</evidence>
<evidence type="ECO:0000256" key="2">
    <source>
        <dbReference type="ARBA" id="ARBA00005330"/>
    </source>
</evidence>
<dbReference type="GO" id="GO:0000124">
    <property type="term" value="C:SAGA complex"/>
    <property type="evidence" value="ECO:0007669"/>
    <property type="project" value="TreeGrafter"/>
</dbReference>
<keyword evidence="8" id="KW-1185">Reference proteome</keyword>
<evidence type="ECO:0000256" key="4">
    <source>
        <dbReference type="ARBA" id="ARBA00023163"/>
    </source>
</evidence>
<dbReference type="Pfam" id="PF10198">
    <property type="entry name" value="Ada3"/>
    <property type="match status" value="1"/>
</dbReference>
<feature type="compositionally biased region" description="Polar residues" evidence="6">
    <location>
        <begin position="266"/>
        <end position="276"/>
    </location>
</feature>
<feature type="region of interest" description="Disordered" evidence="6">
    <location>
        <begin position="1"/>
        <end position="38"/>
    </location>
</feature>
<feature type="compositionally biased region" description="Basic and acidic residues" evidence="6">
    <location>
        <begin position="29"/>
        <end position="38"/>
    </location>
</feature>
<accession>A0A9N9QRE1</accession>
<keyword evidence="4" id="KW-0804">Transcription</keyword>
<dbReference type="EMBL" id="OU892283">
    <property type="protein sequence ID" value="CAG9771627.1"/>
    <property type="molecule type" value="Genomic_DNA"/>
</dbReference>
<organism evidence="7 8">
    <name type="scientific">Ceutorhynchus assimilis</name>
    <name type="common">cabbage seed weevil</name>
    <dbReference type="NCBI Taxonomy" id="467358"/>
    <lineage>
        <taxon>Eukaryota</taxon>
        <taxon>Metazoa</taxon>
        <taxon>Ecdysozoa</taxon>
        <taxon>Arthropoda</taxon>
        <taxon>Hexapoda</taxon>
        <taxon>Insecta</taxon>
        <taxon>Pterygota</taxon>
        <taxon>Neoptera</taxon>
        <taxon>Endopterygota</taxon>
        <taxon>Coleoptera</taxon>
        <taxon>Polyphaga</taxon>
        <taxon>Cucujiformia</taxon>
        <taxon>Curculionidae</taxon>
        <taxon>Ceutorhynchinae</taxon>
        <taxon>Ceutorhynchus</taxon>
    </lineage>
</organism>
<feature type="region of interest" description="Disordered" evidence="6">
    <location>
        <begin position="266"/>
        <end position="303"/>
    </location>
</feature>
<evidence type="ECO:0000256" key="1">
    <source>
        <dbReference type="ARBA" id="ARBA00004123"/>
    </source>
</evidence>
<gene>
    <name evidence="7" type="ORF">CEUTPL_LOCUS12057</name>
</gene>
<proteinExistence type="inferred from homology"/>
<reference evidence="7" key="1">
    <citation type="submission" date="2022-01" db="EMBL/GenBank/DDBJ databases">
        <authorList>
            <person name="King R."/>
        </authorList>
    </citation>
    <scope>NUCLEOTIDE SEQUENCE</scope>
</reference>
<protein>
    <recommendedName>
        <fullName evidence="9">Transcriptional adapter 3</fullName>
    </recommendedName>
</protein>
<dbReference type="GO" id="GO:0006357">
    <property type="term" value="P:regulation of transcription by RNA polymerase II"/>
    <property type="evidence" value="ECO:0007669"/>
    <property type="project" value="TreeGrafter"/>
</dbReference>
<feature type="compositionally biased region" description="Basic and acidic residues" evidence="6">
    <location>
        <begin position="277"/>
        <end position="295"/>
    </location>
</feature>
<dbReference type="InterPro" id="IPR019340">
    <property type="entry name" value="Histone_AcTrfase_su3"/>
</dbReference>
<feature type="compositionally biased region" description="Low complexity" evidence="6">
    <location>
        <begin position="1"/>
        <end position="13"/>
    </location>
</feature>
<name>A0A9N9QRE1_9CUCU</name>
<dbReference type="GO" id="GO:0005634">
    <property type="term" value="C:nucleus"/>
    <property type="evidence" value="ECO:0007669"/>
    <property type="project" value="UniProtKB-SubCell"/>
</dbReference>
<keyword evidence="5" id="KW-0539">Nucleus</keyword>
<evidence type="ECO:0000313" key="7">
    <source>
        <dbReference type="EMBL" id="CAG9771627.1"/>
    </source>
</evidence>
<dbReference type="PANTHER" id="PTHR13556">
    <property type="entry name" value="TRANSCRIPTIONAL ADAPTER 3-RELATED"/>
    <property type="match status" value="1"/>
</dbReference>
<evidence type="ECO:0000313" key="8">
    <source>
        <dbReference type="Proteomes" id="UP001152799"/>
    </source>
</evidence>
<evidence type="ECO:0000256" key="5">
    <source>
        <dbReference type="ARBA" id="ARBA00023242"/>
    </source>
</evidence>
<dbReference type="AlphaFoldDB" id="A0A9N9QRE1"/>
<sequence>MMSSKRSLTSSKSGKQHTGKLKEMPTSSRTKEPKLPDLKDFTNVPVIRQMDNARLVPKYTSILSKTVEEGVVMDDLDQLQHDLEKLLSTNALRTRFFLGEYTQADKDDKKTNMTAKRKKPDERTKFREVKGGIRFLKRDPFKLNEHTYKEIPKISLPRNDNSDKFWASIEPYCAPVSKDNVAFLDSLLQEFSKEIDTKIPEVGEHYSKLWSDELLGEEHSVGRPFKKIQDKKNGVHSLIESFGSVLTQRLLAATIQDKVLEVGESASNAEATGSTKNGDDCKTGENKTNKAESTRPKPNSHKVGTCLDRRLLKELVEQGILTKEDVQQEQPEDELLKEIKKCQDELFTINEYNLDELNKLRSAVLNDIHCNQLKDDLDKVDKQLLDLYNSFMVAVKQPAEGKDEKVFTEKMKTDFEIKANALLRQQHVLNREINSMTDMSMLY</sequence>
<dbReference type="Proteomes" id="UP001152799">
    <property type="component" value="Chromosome 7"/>
</dbReference>
<dbReference type="PANTHER" id="PTHR13556:SF2">
    <property type="entry name" value="TRANSCRIPTIONAL ADAPTER 3"/>
    <property type="match status" value="1"/>
</dbReference>
<dbReference type="OrthoDB" id="1232at2759"/>
<dbReference type="GO" id="GO:0003713">
    <property type="term" value="F:transcription coactivator activity"/>
    <property type="evidence" value="ECO:0007669"/>
    <property type="project" value="TreeGrafter"/>
</dbReference>
<comment type="subcellular location">
    <subcellularLocation>
        <location evidence="1">Nucleus</location>
    </subcellularLocation>
</comment>
<keyword evidence="3" id="KW-0805">Transcription regulation</keyword>
<comment type="similarity">
    <text evidence="2">Belongs to the NGG1 family.</text>
</comment>
<evidence type="ECO:0008006" key="9">
    <source>
        <dbReference type="Google" id="ProtNLM"/>
    </source>
</evidence>
<evidence type="ECO:0000256" key="6">
    <source>
        <dbReference type="SAM" id="MobiDB-lite"/>
    </source>
</evidence>